<evidence type="ECO:0000256" key="1">
    <source>
        <dbReference type="ARBA" id="ARBA00023015"/>
    </source>
</evidence>
<gene>
    <name evidence="5" type="ORF">D0435_07215</name>
</gene>
<dbReference type="PROSITE" id="PS01124">
    <property type="entry name" value="HTH_ARAC_FAMILY_2"/>
    <property type="match status" value="1"/>
</dbReference>
<evidence type="ECO:0000259" key="4">
    <source>
        <dbReference type="PROSITE" id="PS01124"/>
    </source>
</evidence>
<sequence>MIHFVRTFDHVVKHLLLSSHHTERAEVLLLKTNLSITEIALRAGFSSSGYFTNVFREKHGITPSGFRNFLNR</sequence>
<organism evidence="5 6">
    <name type="scientific">Anaerotruncus colihominis</name>
    <dbReference type="NCBI Taxonomy" id="169435"/>
    <lineage>
        <taxon>Bacteria</taxon>
        <taxon>Bacillati</taxon>
        <taxon>Bacillota</taxon>
        <taxon>Clostridia</taxon>
        <taxon>Eubacteriales</taxon>
        <taxon>Oscillospiraceae</taxon>
        <taxon>Anaerotruncus</taxon>
    </lineage>
</organism>
<evidence type="ECO:0000256" key="2">
    <source>
        <dbReference type="ARBA" id="ARBA00023125"/>
    </source>
</evidence>
<dbReference type="SUPFAM" id="SSF46689">
    <property type="entry name" value="Homeodomain-like"/>
    <property type="match status" value="1"/>
</dbReference>
<dbReference type="GO" id="GO:0003700">
    <property type="term" value="F:DNA-binding transcription factor activity"/>
    <property type="evidence" value="ECO:0007669"/>
    <property type="project" value="InterPro"/>
</dbReference>
<keyword evidence="1" id="KW-0805">Transcription regulation</keyword>
<name>A0A845QIP6_9FIRM</name>
<accession>A0A845QIP6</accession>
<protein>
    <submittedName>
        <fullName evidence="5">Helix-turn-helix domain-containing protein</fullName>
    </submittedName>
</protein>
<comment type="caution">
    <text evidence="5">The sequence shown here is derived from an EMBL/GenBank/DDBJ whole genome shotgun (WGS) entry which is preliminary data.</text>
</comment>
<dbReference type="InterPro" id="IPR009057">
    <property type="entry name" value="Homeodomain-like_sf"/>
</dbReference>
<dbReference type="Pfam" id="PF12833">
    <property type="entry name" value="HTH_18"/>
    <property type="match status" value="1"/>
</dbReference>
<dbReference type="Proteomes" id="UP000446866">
    <property type="component" value="Unassembled WGS sequence"/>
</dbReference>
<keyword evidence="2" id="KW-0238">DNA-binding</keyword>
<dbReference type="AlphaFoldDB" id="A0A845QIP6"/>
<dbReference type="PRINTS" id="PR00032">
    <property type="entry name" value="HTHARAC"/>
</dbReference>
<dbReference type="InterPro" id="IPR020449">
    <property type="entry name" value="Tscrpt_reg_AraC-type_HTH"/>
</dbReference>
<proteinExistence type="predicted"/>
<dbReference type="Gene3D" id="1.10.10.60">
    <property type="entry name" value="Homeodomain-like"/>
    <property type="match status" value="1"/>
</dbReference>
<feature type="domain" description="HTH araC/xylS-type" evidence="4">
    <location>
        <begin position="16"/>
        <end position="69"/>
    </location>
</feature>
<dbReference type="EMBL" id="QXWK01000012">
    <property type="protein sequence ID" value="NBH61436.1"/>
    <property type="molecule type" value="Genomic_DNA"/>
</dbReference>
<keyword evidence="3" id="KW-0804">Transcription</keyword>
<dbReference type="GO" id="GO:0043565">
    <property type="term" value="F:sequence-specific DNA binding"/>
    <property type="evidence" value="ECO:0007669"/>
    <property type="project" value="InterPro"/>
</dbReference>
<dbReference type="PANTHER" id="PTHR43280">
    <property type="entry name" value="ARAC-FAMILY TRANSCRIPTIONAL REGULATOR"/>
    <property type="match status" value="1"/>
</dbReference>
<reference evidence="5 6" key="1">
    <citation type="submission" date="2018-08" db="EMBL/GenBank/DDBJ databases">
        <title>Murine metabolic-syndrome-specific gut microbial biobank.</title>
        <authorList>
            <person name="Liu C."/>
        </authorList>
    </citation>
    <scope>NUCLEOTIDE SEQUENCE [LARGE SCALE GENOMIC DNA]</scope>
    <source>
        <strain evidence="5 6">28</strain>
    </source>
</reference>
<dbReference type="InterPro" id="IPR018060">
    <property type="entry name" value="HTH_AraC"/>
</dbReference>
<dbReference type="SMART" id="SM00342">
    <property type="entry name" value="HTH_ARAC"/>
    <property type="match status" value="1"/>
</dbReference>
<dbReference type="PANTHER" id="PTHR43280:SF2">
    <property type="entry name" value="HTH-TYPE TRANSCRIPTIONAL REGULATOR EXSA"/>
    <property type="match status" value="1"/>
</dbReference>
<evidence type="ECO:0000313" key="5">
    <source>
        <dbReference type="EMBL" id="NBH61436.1"/>
    </source>
</evidence>
<evidence type="ECO:0000313" key="6">
    <source>
        <dbReference type="Proteomes" id="UP000446866"/>
    </source>
</evidence>
<evidence type="ECO:0000256" key="3">
    <source>
        <dbReference type="ARBA" id="ARBA00023163"/>
    </source>
</evidence>
<keyword evidence="6" id="KW-1185">Reference proteome</keyword>